<accession>A0A1D8P440</accession>
<dbReference type="Proteomes" id="UP000176050">
    <property type="component" value="Chromosome"/>
</dbReference>
<evidence type="ECO:0000313" key="2">
    <source>
        <dbReference type="Proteomes" id="UP000176050"/>
    </source>
</evidence>
<dbReference type="RefSeq" id="WP_070235478.1">
    <property type="nucleotide sequence ID" value="NZ_CP017478.1"/>
</dbReference>
<protein>
    <submittedName>
        <fullName evidence="1">Uncharacterized protein</fullName>
    </submittedName>
</protein>
<gene>
    <name evidence="1" type="ORF">LPB138_01030</name>
</gene>
<sequence>MSHKRKGQLTTSPEWAKHLRKIGKRFFWKGERIAEKRMIEKNISEFDFQALSESEVDSAEKLYEYLNNKLPHSLTYEDLHNLYYSLFCTLDILPENFRYLKLTKEVLAFTFAKLSTKKNVTELMYNDNIMNENHWIEQTAISMRADEWPNHENVKKLIEPN</sequence>
<dbReference type="AlphaFoldDB" id="A0A1D8P440"/>
<organism evidence="1 2">
    <name type="scientific">Urechidicola croceus</name>
    <dbReference type="NCBI Taxonomy" id="1850246"/>
    <lineage>
        <taxon>Bacteria</taxon>
        <taxon>Pseudomonadati</taxon>
        <taxon>Bacteroidota</taxon>
        <taxon>Flavobacteriia</taxon>
        <taxon>Flavobacteriales</taxon>
        <taxon>Flavobacteriaceae</taxon>
        <taxon>Urechidicola</taxon>
    </lineage>
</organism>
<proteinExistence type="predicted"/>
<reference evidence="1 2" key="1">
    <citation type="submission" date="2016-10" db="EMBL/GenBank/DDBJ databases">
        <title>Lutibacter sp. LPB0138, isolated from marine gastropod.</title>
        <authorList>
            <person name="Kim E."/>
            <person name="Yi H."/>
        </authorList>
    </citation>
    <scope>NUCLEOTIDE SEQUENCE [LARGE SCALE GENOMIC DNA]</scope>
    <source>
        <strain evidence="1 2">LPB0138</strain>
    </source>
</reference>
<keyword evidence="2" id="KW-1185">Reference proteome</keyword>
<dbReference type="STRING" id="1850246.LPB138_01030"/>
<name>A0A1D8P440_9FLAO</name>
<dbReference type="OrthoDB" id="1163298at2"/>
<dbReference type="KEGG" id="lul:LPB138_01030"/>
<evidence type="ECO:0000313" key="1">
    <source>
        <dbReference type="EMBL" id="AOW19350.1"/>
    </source>
</evidence>
<dbReference type="EMBL" id="CP017478">
    <property type="protein sequence ID" value="AOW19350.1"/>
    <property type="molecule type" value="Genomic_DNA"/>
</dbReference>